<dbReference type="Proteomes" id="UP000720189">
    <property type="component" value="Unassembled WGS sequence"/>
</dbReference>
<dbReference type="GeneID" id="70223153"/>
<accession>A0A9P9GR62</accession>
<feature type="chain" id="PRO_5040254523" evidence="1">
    <location>
        <begin position="22"/>
        <end position="161"/>
    </location>
</feature>
<gene>
    <name evidence="2" type="ORF">BKA55DRAFT_573292</name>
</gene>
<feature type="signal peptide" evidence="1">
    <location>
        <begin position="1"/>
        <end position="21"/>
    </location>
</feature>
<dbReference type="AlphaFoldDB" id="A0A9P9GR62"/>
<sequence length="161" mass="18577">MITLTTHASLWLSLPFIPCPTLLLHQRDRIAQLARNCLAIWRQLTSLHINLRRNERPTVGTRGFDRMFTYAQKAKTRLIEMELTDLTQKSAEKTITDHPIQADQDHILIRFNPCSATRNSSTPGEQELSPSRASLTIARLVCLAHPHLGYRLKWWSIKLNR</sequence>
<keyword evidence="1" id="KW-0732">Signal</keyword>
<dbReference type="EMBL" id="JAGMUX010000011">
    <property type="protein sequence ID" value="KAH7244189.1"/>
    <property type="molecule type" value="Genomic_DNA"/>
</dbReference>
<name>A0A9P9GR62_FUSRE</name>
<evidence type="ECO:0000313" key="3">
    <source>
        <dbReference type="Proteomes" id="UP000720189"/>
    </source>
</evidence>
<proteinExistence type="predicted"/>
<organism evidence="2 3">
    <name type="scientific">Fusarium redolens</name>
    <dbReference type="NCBI Taxonomy" id="48865"/>
    <lineage>
        <taxon>Eukaryota</taxon>
        <taxon>Fungi</taxon>
        <taxon>Dikarya</taxon>
        <taxon>Ascomycota</taxon>
        <taxon>Pezizomycotina</taxon>
        <taxon>Sordariomycetes</taxon>
        <taxon>Hypocreomycetidae</taxon>
        <taxon>Hypocreales</taxon>
        <taxon>Nectriaceae</taxon>
        <taxon>Fusarium</taxon>
        <taxon>Fusarium redolens species complex</taxon>
    </lineage>
</organism>
<protein>
    <submittedName>
        <fullName evidence="2">Uncharacterized protein</fullName>
    </submittedName>
</protein>
<dbReference type="RefSeq" id="XP_046047412.1">
    <property type="nucleotide sequence ID" value="XM_046193199.1"/>
</dbReference>
<reference evidence="2" key="1">
    <citation type="journal article" date="2021" name="Nat. Commun.">
        <title>Genetic determinants of endophytism in the Arabidopsis root mycobiome.</title>
        <authorList>
            <person name="Mesny F."/>
            <person name="Miyauchi S."/>
            <person name="Thiergart T."/>
            <person name="Pickel B."/>
            <person name="Atanasova L."/>
            <person name="Karlsson M."/>
            <person name="Huettel B."/>
            <person name="Barry K.W."/>
            <person name="Haridas S."/>
            <person name="Chen C."/>
            <person name="Bauer D."/>
            <person name="Andreopoulos W."/>
            <person name="Pangilinan J."/>
            <person name="LaButti K."/>
            <person name="Riley R."/>
            <person name="Lipzen A."/>
            <person name="Clum A."/>
            <person name="Drula E."/>
            <person name="Henrissat B."/>
            <person name="Kohler A."/>
            <person name="Grigoriev I.V."/>
            <person name="Martin F.M."/>
            <person name="Hacquard S."/>
        </authorList>
    </citation>
    <scope>NUCLEOTIDE SEQUENCE</scope>
    <source>
        <strain evidence="2">MPI-CAGE-AT-0023</strain>
    </source>
</reference>
<evidence type="ECO:0000256" key="1">
    <source>
        <dbReference type="SAM" id="SignalP"/>
    </source>
</evidence>
<keyword evidence="3" id="KW-1185">Reference proteome</keyword>
<evidence type="ECO:0000313" key="2">
    <source>
        <dbReference type="EMBL" id="KAH7244189.1"/>
    </source>
</evidence>
<dbReference type="OrthoDB" id="10561021at2759"/>
<comment type="caution">
    <text evidence="2">The sequence shown here is derived from an EMBL/GenBank/DDBJ whole genome shotgun (WGS) entry which is preliminary data.</text>
</comment>